<dbReference type="InterPro" id="IPR041166">
    <property type="entry name" value="Rubredoxin_2"/>
</dbReference>
<keyword evidence="5" id="KW-0378">Hydrolase</keyword>
<keyword evidence="7 11" id="KW-0067">ATP-binding</keyword>
<dbReference type="InterPro" id="IPR003593">
    <property type="entry name" value="AAA+_ATPase"/>
</dbReference>
<feature type="short sequence motif" description="RadA KNRFG motif" evidence="11">
    <location>
        <begin position="253"/>
        <end position="257"/>
    </location>
</feature>
<sequence>MKKKIVYQCSKCGYISQGFFGKCPNCNSWNTLEEKEEESKDKTPSKNKKIKKDALKLRAVETSSDERVMTGIEEFNRVMGGGIVKDSVSILTAKPGSGKSTLLMQVANDLANKGMRVLYASGEESETQIKMRAERILDKLSDNIWVYSVTSLNSVLDQVEKIDPQMIIIDSIQTFTLDEFPQRPGTPTQTMECAYKMTEIAKNIEKPRMVFLVGQMTKQDELAGVRSLEHLVDTVLLIDGDSSEDLRSLMATKNRYGSTGEIGFFSMTEKGMISIDNPSEYFMTKRSASEQVPGSSLSVIREGTRPIILETEALASKTFLPYPSRISESIRREHLNTLVSILEERAGIKFLDKNIVVKSTGGIKVKEQASNLSVMISIVSSTLNKAVEANSVFIADVGLTGELKNVPSLDVRLKEAERMGFKKAYISKYASAKEENYKDIKLIKLSNILEVIQKVFEI</sequence>
<evidence type="ECO:0000313" key="15">
    <source>
        <dbReference type="EMBL" id="VYU09851.1"/>
    </source>
</evidence>
<dbReference type="EMBL" id="CACRUP010000021">
    <property type="protein sequence ID" value="VYU09851.1"/>
    <property type="molecule type" value="Genomic_DNA"/>
</dbReference>
<evidence type="ECO:0000256" key="6">
    <source>
        <dbReference type="ARBA" id="ARBA00022833"/>
    </source>
</evidence>
<feature type="domain" description="RecA family profile 1" evidence="14">
    <location>
        <begin position="64"/>
        <end position="216"/>
    </location>
</feature>
<dbReference type="PANTHER" id="PTHR32472:SF10">
    <property type="entry name" value="DNA REPAIR PROTEIN RADA-LIKE PROTEIN"/>
    <property type="match status" value="1"/>
</dbReference>
<gene>
    <name evidence="11" type="primary">radA</name>
    <name evidence="15" type="ORF">PGLFYP46_00225</name>
</gene>
<keyword evidence="6 13" id="KW-0862">Zinc</keyword>
<dbReference type="InterPro" id="IPR020568">
    <property type="entry name" value="Ribosomal_Su5_D2-typ_SF"/>
</dbReference>
<evidence type="ECO:0000256" key="8">
    <source>
        <dbReference type="ARBA" id="ARBA00023016"/>
    </source>
</evidence>
<dbReference type="GO" id="GO:0000725">
    <property type="term" value="P:recombinational repair"/>
    <property type="evidence" value="ECO:0007669"/>
    <property type="project" value="UniProtKB-UniRule"/>
</dbReference>
<dbReference type="PROSITE" id="PS50162">
    <property type="entry name" value="RECA_2"/>
    <property type="match status" value="1"/>
</dbReference>
<name>A0A6N3C5Z4_9FIRM</name>
<evidence type="ECO:0000256" key="7">
    <source>
        <dbReference type="ARBA" id="ARBA00022840"/>
    </source>
</evidence>
<keyword evidence="8 11" id="KW-0346">Stress response</keyword>
<dbReference type="PRINTS" id="PR01874">
    <property type="entry name" value="DNAREPAIRADA"/>
</dbReference>
<organism evidence="15">
    <name type="scientific">Peptoniphilus gorbachii</name>
    <dbReference type="NCBI Taxonomy" id="411567"/>
    <lineage>
        <taxon>Bacteria</taxon>
        <taxon>Bacillati</taxon>
        <taxon>Bacillota</taxon>
        <taxon>Tissierellia</taxon>
        <taxon>Tissierellales</taxon>
        <taxon>Peptoniphilaceae</taxon>
        <taxon>Peptoniphilus</taxon>
    </lineage>
</organism>
<dbReference type="InterPro" id="IPR004504">
    <property type="entry name" value="DNA_repair_RadA"/>
</dbReference>
<evidence type="ECO:0000256" key="9">
    <source>
        <dbReference type="ARBA" id="ARBA00023125"/>
    </source>
</evidence>
<feature type="region of interest" description="Lon-protease-like" evidence="11">
    <location>
        <begin position="354"/>
        <end position="458"/>
    </location>
</feature>
<dbReference type="SUPFAM" id="SSF54211">
    <property type="entry name" value="Ribosomal protein S5 domain 2-like"/>
    <property type="match status" value="1"/>
</dbReference>
<reference evidence="15" key="1">
    <citation type="submission" date="2019-11" db="EMBL/GenBank/DDBJ databases">
        <authorList>
            <person name="Feng L."/>
        </authorList>
    </citation>
    <scope>NUCLEOTIDE SEQUENCE</scope>
    <source>
        <strain evidence="15">PgorbachiiLFYP46</strain>
    </source>
</reference>
<comment type="function">
    <text evidence="11">Plays a role in repairing double-strand DNA breaks, probably involving stabilizing or processing branched DNA or blocked replication forks.</text>
</comment>
<evidence type="ECO:0000256" key="10">
    <source>
        <dbReference type="ARBA" id="ARBA00023204"/>
    </source>
</evidence>
<keyword evidence="10 11" id="KW-0234">DNA repair</keyword>
<evidence type="ECO:0000256" key="12">
    <source>
        <dbReference type="NCBIfam" id="TIGR00416"/>
    </source>
</evidence>
<feature type="binding site" evidence="11">
    <location>
        <begin position="93"/>
        <end position="100"/>
    </location>
    <ligand>
        <name>ATP</name>
        <dbReference type="ChEBI" id="CHEBI:30616"/>
    </ligand>
</feature>
<dbReference type="GO" id="GO:0003684">
    <property type="term" value="F:damaged DNA binding"/>
    <property type="evidence" value="ECO:0007669"/>
    <property type="project" value="InterPro"/>
</dbReference>
<evidence type="ECO:0000259" key="14">
    <source>
        <dbReference type="PROSITE" id="PS50162"/>
    </source>
</evidence>
<dbReference type="HAMAP" id="MF_01498">
    <property type="entry name" value="RadA_bact"/>
    <property type="match status" value="1"/>
</dbReference>
<dbReference type="RefSeq" id="WP_156702049.1">
    <property type="nucleotide sequence ID" value="NZ_CACRUP010000021.1"/>
</dbReference>
<evidence type="ECO:0000256" key="5">
    <source>
        <dbReference type="ARBA" id="ARBA00022801"/>
    </source>
</evidence>
<dbReference type="InterPro" id="IPR014721">
    <property type="entry name" value="Ribsml_uS5_D2-typ_fold_subgr"/>
</dbReference>
<dbReference type="GO" id="GO:0016787">
    <property type="term" value="F:hydrolase activity"/>
    <property type="evidence" value="ECO:0007669"/>
    <property type="project" value="UniProtKB-KW"/>
</dbReference>
<keyword evidence="2 11" id="KW-0547">Nucleotide-binding</keyword>
<evidence type="ECO:0000256" key="4">
    <source>
        <dbReference type="ARBA" id="ARBA00022771"/>
    </source>
</evidence>
<evidence type="ECO:0000256" key="13">
    <source>
        <dbReference type="RuleBase" id="RU003555"/>
    </source>
</evidence>
<evidence type="ECO:0000256" key="3">
    <source>
        <dbReference type="ARBA" id="ARBA00022763"/>
    </source>
</evidence>
<comment type="domain">
    <text evidence="11">The middle region has homology to RecA with ATPase motifs including the RadA KNRFG motif, while the C-terminus is homologous to Lon protease.</text>
</comment>
<dbReference type="Gene3D" id="3.40.50.300">
    <property type="entry name" value="P-loop containing nucleotide triphosphate hydrolases"/>
    <property type="match status" value="1"/>
</dbReference>
<dbReference type="SUPFAM" id="SSF52540">
    <property type="entry name" value="P-loop containing nucleoside triphosphate hydrolases"/>
    <property type="match status" value="1"/>
</dbReference>
<keyword evidence="1 11" id="KW-0479">Metal-binding</keyword>
<keyword evidence="3 11" id="KW-0227">DNA damage</keyword>
<dbReference type="Pfam" id="PF18073">
    <property type="entry name" value="Zn_ribbon_LapB"/>
    <property type="match status" value="1"/>
</dbReference>
<evidence type="ECO:0000256" key="2">
    <source>
        <dbReference type="ARBA" id="ARBA00022741"/>
    </source>
</evidence>
<dbReference type="GO" id="GO:0005524">
    <property type="term" value="F:ATP binding"/>
    <property type="evidence" value="ECO:0007669"/>
    <property type="project" value="UniProtKB-UniRule"/>
</dbReference>
<dbReference type="Pfam" id="PF13481">
    <property type="entry name" value="AAA_25"/>
    <property type="match status" value="1"/>
</dbReference>
<dbReference type="NCBIfam" id="TIGR00416">
    <property type="entry name" value="sms"/>
    <property type="match status" value="1"/>
</dbReference>
<keyword evidence="4 13" id="KW-0863">Zinc-finger</keyword>
<dbReference type="Gene3D" id="3.30.230.10">
    <property type="match status" value="1"/>
</dbReference>
<dbReference type="GO" id="GO:0140664">
    <property type="term" value="F:ATP-dependent DNA damage sensor activity"/>
    <property type="evidence" value="ECO:0007669"/>
    <property type="project" value="InterPro"/>
</dbReference>
<evidence type="ECO:0000256" key="11">
    <source>
        <dbReference type="HAMAP-Rule" id="MF_01498"/>
    </source>
</evidence>
<accession>A0A6N3C5Z4</accession>
<dbReference type="AlphaFoldDB" id="A0A6N3C5Z4"/>
<dbReference type="GO" id="GO:0005829">
    <property type="term" value="C:cytosol"/>
    <property type="evidence" value="ECO:0007669"/>
    <property type="project" value="TreeGrafter"/>
</dbReference>
<protein>
    <recommendedName>
        <fullName evidence="11 12">DNA repair protein RadA</fullName>
    </recommendedName>
</protein>
<dbReference type="InterPro" id="IPR020588">
    <property type="entry name" value="RecA_ATP-bd"/>
</dbReference>
<dbReference type="SMART" id="SM00382">
    <property type="entry name" value="AAA"/>
    <property type="match status" value="1"/>
</dbReference>
<dbReference type="InterPro" id="IPR027417">
    <property type="entry name" value="P-loop_NTPase"/>
</dbReference>
<dbReference type="GO" id="GO:0008270">
    <property type="term" value="F:zinc ion binding"/>
    <property type="evidence" value="ECO:0007669"/>
    <property type="project" value="UniProtKB-KW"/>
</dbReference>
<proteinExistence type="inferred from homology"/>
<comment type="function">
    <text evidence="13">DNA-dependent ATPase involved in processing of recombination intermediates, plays a role in repairing DNA breaks. Stimulates the branch migration of RecA-mediated strand transfer reactions, allowing the 3' invading strand to extend heteroduplex DNA faster. Binds ssDNA in the presence of ADP but not other nucleotides, has ATPase activity that is stimulated by ssDNA and various branched DNA structures, but inhibited by SSB. Does not have RecA's homology-searching function.</text>
</comment>
<keyword evidence="9 11" id="KW-0238">DNA-binding</keyword>
<comment type="similarity">
    <text evidence="11 13">Belongs to the RecA family. RadA subfamily.</text>
</comment>
<evidence type="ECO:0000256" key="1">
    <source>
        <dbReference type="ARBA" id="ARBA00022723"/>
    </source>
</evidence>
<dbReference type="PANTHER" id="PTHR32472">
    <property type="entry name" value="DNA REPAIR PROTEIN RADA"/>
    <property type="match status" value="1"/>
</dbReference>